<evidence type="ECO:0000256" key="5">
    <source>
        <dbReference type="ARBA" id="ARBA00022764"/>
    </source>
</evidence>
<feature type="signal peptide" evidence="7">
    <location>
        <begin position="1"/>
        <end position="19"/>
    </location>
</feature>
<dbReference type="InterPro" id="IPR006128">
    <property type="entry name" value="Lipoprotein_PsaA-like"/>
</dbReference>
<feature type="chain" id="PRO_5017238708" evidence="7">
    <location>
        <begin position="20"/>
        <end position="278"/>
    </location>
</feature>
<evidence type="ECO:0000256" key="7">
    <source>
        <dbReference type="SAM" id="SignalP"/>
    </source>
</evidence>
<keyword evidence="3 6" id="KW-0813">Transport</keyword>
<name>A0A3B0PNG3_9CHLA</name>
<comment type="subcellular location">
    <subcellularLocation>
        <location evidence="1">Periplasm</location>
    </subcellularLocation>
</comment>
<evidence type="ECO:0000256" key="6">
    <source>
        <dbReference type="RuleBase" id="RU003512"/>
    </source>
</evidence>
<dbReference type="GO" id="GO:0007155">
    <property type="term" value="P:cell adhesion"/>
    <property type="evidence" value="ECO:0007669"/>
    <property type="project" value="InterPro"/>
</dbReference>
<dbReference type="GO" id="GO:0046872">
    <property type="term" value="F:metal ion binding"/>
    <property type="evidence" value="ECO:0007669"/>
    <property type="project" value="InterPro"/>
</dbReference>
<dbReference type="EMBL" id="LS992154">
    <property type="protein sequence ID" value="SYX08693.1"/>
    <property type="molecule type" value="Genomic_DNA"/>
</dbReference>
<dbReference type="InterPro" id="IPR050492">
    <property type="entry name" value="Bact_metal-bind_prot9"/>
</dbReference>
<dbReference type="GO" id="GO:0042597">
    <property type="term" value="C:periplasmic space"/>
    <property type="evidence" value="ECO:0007669"/>
    <property type="project" value="UniProtKB-SubCell"/>
</dbReference>
<dbReference type="Gene3D" id="3.40.50.1980">
    <property type="entry name" value="Nitrogenase molybdenum iron protein domain"/>
    <property type="match status" value="2"/>
</dbReference>
<dbReference type="OrthoDB" id="9810636at2"/>
<dbReference type="AlphaFoldDB" id="A0A3B0PNG3"/>
<dbReference type="SUPFAM" id="SSF53807">
    <property type="entry name" value="Helical backbone' metal receptor"/>
    <property type="match status" value="1"/>
</dbReference>
<dbReference type="GO" id="GO:0030001">
    <property type="term" value="P:metal ion transport"/>
    <property type="evidence" value="ECO:0007669"/>
    <property type="project" value="InterPro"/>
</dbReference>
<keyword evidence="4 7" id="KW-0732">Signal</keyword>
<evidence type="ECO:0000256" key="4">
    <source>
        <dbReference type="ARBA" id="ARBA00022729"/>
    </source>
</evidence>
<evidence type="ECO:0000256" key="3">
    <source>
        <dbReference type="ARBA" id="ARBA00022448"/>
    </source>
</evidence>
<protein>
    <submittedName>
        <fullName evidence="8">Uncharacterized protein</fullName>
    </submittedName>
</protein>
<dbReference type="PRINTS" id="PR00690">
    <property type="entry name" value="ADHESNFAMILY"/>
</dbReference>
<dbReference type="PANTHER" id="PTHR42953:SF3">
    <property type="entry name" value="HIGH-AFFINITY ZINC UPTAKE SYSTEM PROTEIN ZNUA"/>
    <property type="match status" value="1"/>
</dbReference>
<dbReference type="KEGG" id="chla:C834K_0216"/>
<evidence type="ECO:0000313" key="9">
    <source>
        <dbReference type="Proteomes" id="UP000258476"/>
    </source>
</evidence>
<dbReference type="PANTHER" id="PTHR42953">
    <property type="entry name" value="HIGH-AFFINITY ZINC UPTAKE SYSTEM PROTEIN ZNUA-RELATED"/>
    <property type="match status" value="1"/>
</dbReference>
<dbReference type="RefSeq" id="WP_117273886.1">
    <property type="nucleotide sequence ID" value="NZ_LS992154.1"/>
</dbReference>
<dbReference type="InterPro" id="IPR006127">
    <property type="entry name" value="ZnuA-like"/>
</dbReference>
<organism evidence="8 9">
    <name type="scientific">Chlamydia poikilotherma</name>
    <dbReference type="NCBI Taxonomy" id="1967783"/>
    <lineage>
        <taxon>Bacteria</taxon>
        <taxon>Pseudomonadati</taxon>
        <taxon>Chlamydiota</taxon>
        <taxon>Chlamydiia</taxon>
        <taxon>Chlamydiales</taxon>
        <taxon>Chlamydiaceae</taxon>
        <taxon>Chlamydia/Chlamydophila group</taxon>
        <taxon>Chlamydia</taxon>
    </lineage>
</organism>
<dbReference type="Pfam" id="PF01297">
    <property type="entry name" value="ZnuA"/>
    <property type="match status" value="1"/>
</dbReference>
<evidence type="ECO:0000256" key="2">
    <source>
        <dbReference type="ARBA" id="ARBA00011028"/>
    </source>
</evidence>
<comment type="similarity">
    <text evidence="2 6">Belongs to the bacterial solute-binding protein 9 family.</text>
</comment>
<keyword evidence="9" id="KW-1185">Reference proteome</keyword>
<evidence type="ECO:0000313" key="8">
    <source>
        <dbReference type="EMBL" id="SYX08693.1"/>
    </source>
</evidence>
<evidence type="ECO:0000256" key="1">
    <source>
        <dbReference type="ARBA" id="ARBA00004418"/>
    </source>
</evidence>
<keyword evidence="5" id="KW-0574">Periplasm</keyword>
<gene>
    <name evidence="8" type="ORF">C834K_0216</name>
</gene>
<reference evidence="9" key="1">
    <citation type="submission" date="2017-11" db="EMBL/GenBank/DDBJ databases">
        <authorList>
            <person name="Seth-Smith MB H."/>
        </authorList>
    </citation>
    <scope>NUCLEOTIDE SEQUENCE [LARGE SCALE GENOMIC DNA]</scope>
</reference>
<proteinExistence type="inferred from homology"/>
<dbReference type="Proteomes" id="UP000258476">
    <property type="component" value="Chromosome"/>
</dbReference>
<sequence length="278" mass="31994">MRRIFILLLFLFCCSHTFANSKTEQKHVLVSIVPYKFLVEQIAEDTCEVCSIVTNNYDPHTYELSPRHMEKFLRAQLWFRMGENFEKSCEKNVSCPQVDLNKNIQVIPGYTGCAHHFHSFDTHTWLSPKNLKIQVATIIEALCFYFPEHSALYQSNGEKLLKTLETLDIEIQEITASAKQRHILVAHGAFGYFCRDYNFFQHTVEKSNHADPSPKDVVRAAQSIREHGISSMILLRHAGKRSSAMLAERFHMDTVNLDPYEENVINNLKTIATTLANL</sequence>
<accession>A0A3B0PNG3</accession>